<proteinExistence type="predicted"/>
<dbReference type="RefSeq" id="WP_009275838.1">
    <property type="nucleotide sequence ID" value="NZ_CAXSUO010000013.1"/>
</dbReference>
<evidence type="ECO:0000313" key="10">
    <source>
        <dbReference type="Proteomes" id="UP000471216"/>
    </source>
</evidence>
<dbReference type="Proteomes" id="UP000432516">
    <property type="component" value="Unassembled WGS sequence"/>
</dbReference>
<dbReference type="Proteomes" id="UP000315827">
    <property type="component" value="Unassembled WGS sequence"/>
</dbReference>
<evidence type="ECO:0000313" key="8">
    <source>
        <dbReference type="Proteomes" id="UP000432516"/>
    </source>
</evidence>
<evidence type="ECO:0000313" key="3">
    <source>
        <dbReference type="EMBL" id="MRZ08452.1"/>
    </source>
</evidence>
<reference evidence="8 9" key="2">
    <citation type="journal article" date="2019" name="Nat. Med.">
        <title>A library of human gut bacterial isolates paired with longitudinal multiomics data enables mechanistic microbiome research.</title>
        <authorList>
            <person name="Poyet M."/>
            <person name="Groussin M."/>
            <person name="Gibbons S.M."/>
            <person name="Avila-Pacheco J."/>
            <person name="Jiang X."/>
            <person name="Kearney S.M."/>
            <person name="Perrotta A.R."/>
            <person name="Berdy B."/>
            <person name="Zhao S."/>
            <person name="Lieberman T.D."/>
            <person name="Swanson P.K."/>
            <person name="Smith M."/>
            <person name="Roesemann S."/>
            <person name="Alexander J.E."/>
            <person name="Rich S.A."/>
            <person name="Livny J."/>
            <person name="Vlamakis H."/>
            <person name="Clish C."/>
            <person name="Bullock K."/>
            <person name="Deik A."/>
            <person name="Scott J."/>
            <person name="Pierce K.A."/>
            <person name="Xavier R.J."/>
            <person name="Alm E.J."/>
        </authorList>
    </citation>
    <scope>NUCLEOTIDE SEQUENCE [LARGE SCALE GENOMIC DNA]</scope>
    <source>
        <strain evidence="3 10">BIOML-A10</strain>
        <strain evidence="2 9">BIOML-A11</strain>
        <strain evidence="4 8">BIOML-A2</strain>
    </source>
</reference>
<dbReference type="Proteomes" id="UP000450599">
    <property type="component" value="Unassembled WGS sequence"/>
</dbReference>
<dbReference type="EMBL" id="WKMW01000026">
    <property type="protein sequence ID" value="MRY86555.1"/>
    <property type="molecule type" value="Genomic_DNA"/>
</dbReference>
<dbReference type="EMBL" id="VOHW01000014">
    <property type="protein sequence ID" value="TWV59427.1"/>
    <property type="molecule type" value="Genomic_DNA"/>
</dbReference>
<dbReference type="InterPro" id="IPR036736">
    <property type="entry name" value="ACP-like_sf"/>
</dbReference>
<dbReference type="Proteomes" id="UP000095332">
    <property type="component" value="Unassembled WGS sequence"/>
</dbReference>
<evidence type="ECO:0000313" key="5">
    <source>
        <dbReference type="EMBL" id="TWV59427.1"/>
    </source>
</evidence>
<dbReference type="EMBL" id="WKMX01000024">
    <property type="protein sequence ID" value="MRZ08452.1"/>
    <property type="molecule type" value="Genomic_DNA"/>
</dbReference>
<dbReference type="Proteomes" id="UP000471216">
    <property type="component" value="Unassembled WGS sequence"/>
</dbReference>
<dbReference type="AlphaFoldDB" id="A0A174X4D3"/>
<sequence length="81" mass="9226">MATNLEKLQTAFFKGLNLSSIDQIPALKLKESPNWDSVGHITLISEIEDAFDLDLEADDMFEIDTFDSAIKVLESKYNQRF</sequence>
<dbReference type="EMBL" id="WKNE01000003">
    <property type="protein sequence ID" value="MRZ54026.1"/>
    <property type="molecule type" value="Genomic_DNA"/>
</dbReference>
<evidence type="ECO:0000313" key="4">
    <source>
        <dbReference type="EMBL" id="MRZ54026.1"/>
    </source>
</evidence>
<reference evidence="1 6" key="1">
    <citation type="submission" date="2015-09" db="EMBL/GenBank/DDBJ databases">
        <authorList>
            <consortium name="Pathogen Informatics"/>
        </authorList>
    </citation>
    <scope>NUCLEOTIDE SEQUENCE [LARGE SCALE GENOMIC DNA]</scope>
    <source>
        <strain evidence="1 6">2789STDY5834948</strain>
    </source>
</reference>
<dbReference type="EMBL" id="CZBM01000022">
    <property type="protein sequence ID" value="CUQ54272.1"/>
    <property type="molecule type" value="Genomic_DNA"/>
</dbReference>
<dbReference type="SUPFAM" id="SSF47336">
    <property type="entry name" value="ACP-like"/>
    <property type="match status" value="1"/>
</dbReference>
<evidence type="ECO:0000313" key="6">
    <source>
        <dbReference type="Proteomes" id="UP000095332"/>
    </source>
</evidence>
<accession>A0A174X4D3</accession>
<name>A0A174X4D3_PARDI</name>
<protein>
    <submittedName>
        <fullName evidence="2">Acyl carrier protein</fullName>
    </submittedName>
</protein>
<evidence type="ECO:0000313" key="9">
    <source>
        <dbReference type="Proteomes" id="UP000450599"/>
    </source>
</evidence>
<gene>
    <name evidence="1" type="ORF">ERS852560_03993</name>
    <name evidence="5" type="ORF">FSA05_18145</name>
    <name evidence="3" type="ORF">GKD54_20040</name>
    <name evidence="2" type="ORF">GKD58_20285</name>
    <name evidence="4" type="ORF">GKD68_04570</name>
</gene>
<reference evidence="5 7" key="3">
    <citation type="submission" date="2019-07" db="EMBL/GenBank/DDBJ databases">
        <title>Genome sequencing of Parabacteroides distasonis iSURF_7.</title>
        <authorList>
            <person name="Degefu H.N."/>
            <person name="Ruoff K.L."/>
            <person name="Price C.E."/>
            <person name="Valls R.A."/>
            <person name="O'Toole G.A."/>
        </authorList>
    </citation>
    <scope>NUCLEOTIDE SEQUENCE [LARGE SCALE GENOMIC DNA]</scope>
    <source>
        <strain evidence="5 7">CFPLTA003_1B</strain>
    </source>
</reference>
<dbReference type="Gene3D" id="1.10.1200.10">
    <property type="entry name" value="ACP-like"/>
    <property type="match status" value="1"/>
</dbReference>
<evidence type="ECO:0000313" key="7">
    <source>
        <dbReference type="Proteomes" id="UP000315827"/>
    </source>
</evidence>
<organism evidence="1 6">
    <name type="scientific">Parabacteroides distasonis</name>
    <dbReference type="NCBI Taxonomy" id="823"/>
    <lineage>
        <taxon>Bacteria</taxon>
        <taxon>Pseudomonadati</taxon>
        <taxon>Bacteroidota</taxon>
        <taxon>Bacteroidia</taxon>
        <taxon>Bacteroidales</taxon>
        <taxon>Tannerellaceae</taxon>
        <taxon>Parabacteroides</taxon>
    </lineage>
</organism>
<evidence type="ECO:0000313" key="2">
    <source>
        <dbReference type="EMBL" id="MRY86555.1"/>
    </source>
</evidence>
<evidence type="ECO:0000313" key="1">
    <source>
        <dbReference type="EMBL" id="CUQ54272.1"/>
    </source>
</evidence>